<dbReference type="Pfam" id="PF07847">
    <property type="entry name" value="PCO_ADO"/>
    <property type="match status" value="1"/>
</dbReference>
<dbReference type="InterPro" id="IPR014710">
    <property type="entry name" value="RmlC-like_jellyroll"/>
</dbReference>
<dbReference type="InParanoid" id="A0A7R8UMM0"/>
<dbReference type="OrthoDB" id="271433at2759"/>
<dbReference type="PANTHER" id="PTHR22966">
    <property type="entry name" value="2-AMINOETHANETHIOL DIOXYGENASE"/>
    <property type="match status" value="1"/>
</dbReference>
<keyword evidence="5" id="KW-1185">Reference proteome</keyword>
<dbReference type="OMA" id="RCIWGKL"/>
<protein>
    <recommendedName>
        <fullName evidence="6">2-aminoethanethiol dioxygenase</fullName>
    </recommendedName>
</protein>
<evidence type="ECO:0000256" key="3">
    <source>
        <dbReference type="ARBA" id="ARBA00023004"/>
    </source>
</evidence>
<proteinExistence type="predicted"/>
<keyword evidence="1" id="KW-0479">Metal-binding</keyword>
<keyword evidence="3" id="KW-0408">Iron</keyword>
<dbReference type="GO" id="GO:0046872">
    <property type="term" value="F:metal ion binding"/>
    <property type="evidence" value="ECO:0007669"/>
    <property type="project" value="UniProtKB-KW"/>
</dbReference>
<gene>
    <name evidence="4" type="ORF">HERILL_LOCUS6554</name>
</gene>
<keyword evidence="2" id="KW-0560">Oxidoreductase</keyword>
<accession>A0A7R8UMM0</accession>
<dbReference type="InterPro" id="IPR011051">
    <property type="entry name" value="RmlC_Cupin_sf"/>
</dbReference>
<dbReference type="CDD" id="cd20289">
    <property type="entry name" value="cupin_ADO"/>
    <property type="match status" value="1"/>
</dbReference>
<evidence type="ECO:0000313" key="4">
    <source>
        <dbReference type="EMBL" id="CAD7083606.1"/>
    </source>
</evidence>
<dbReference type="PANTHER" id="PTHR22966:SF61">
    <property type="entry name" value="2-AMINOETHANETHIOL DIOXYGENASE"/>
    <property type="match status" value="1"/>
</dbReference>
<dbReference type="GO" id="GO:0005739">
    <property type="term" value="C:mitochondrion"/>
    <property type="evidence" value="ECO:0007669"/>
    <property type="project" value="TreeGrafter"/>
</dbReference>
<evidence type="ECO:0000256" key="2">
    <source>
        <dbReference type="ARBA" id="ARBA00023002"/>
    </source>
</evidence>
<evidence type="ECO:0000313" key="5">
    <source>
        <dbReference type="Proteomes" id="UP000594454"/>
    </source>
</evidence>
<dbReference type="InterPro" id="IPR012864">
    <property type="entry name" value="PCO/ADO"/>
</dbReference>
<reference evidence="4 5" key="1">
    <citation type="submission" date="2020-11" db="EMBL/GenBank/DDBJ databases">
        <authorList>
            <person name="Wallbank WR R."/>
            <person name="Pardo Diaz C."/>
            <person name="Kozak K."/>
            <person name="Martin S."/>
            <person name="Jiggins C."/>
            <person name="Moest M."/>
            <person name="Warren A I."/>
            <person name="Generalovic N T."/>
            <person name="Byers J.R.P. K."/>
            <person name="Montejo-Kovacevich G."/>
            <person name="Yen C E."/>
        </authorList>
    </citation>
    <scope>NUCLEOTIDE SEQUENCE [LARGE SCALE GENOMIC DNA]</scope>
</reference>
<dbReference type="Gene3D" id="2.60.120.10">
    <property type="entry name" value="Jelly Rolls"/>
    <property type="match status" value="1"/>
</dbReference>
<dbReference type="FunCoup" id="A0A7R8UMM0">
    <property type="interactions" value="588"/>
</dbReference>
<evidence type="ECO:0008006" key="6">
    <source>
        <dbReference type="Google" id="ProtNLM"/>
    </source>
</evidence>
<organism evidence="4 5">
    <name type="scientific">Hermetia illucens</name>
    <name type="common">Black soldier fly</name>
    <dbReference type="NCBI Taxonomy" id="343691"/>
    <lineage>
        <taxon>Eukaryota</taxon>
        <taxon>Metazoa</taxon>
        <taxon>Ecdysozoa</taxon>
        <taxon>Arthropoda</taxon>
        <taxon>Hexapoda</taxon>
        <taxon>Insecta</taxon>
        <taxon>Pterygota</taxon>
        <taxon>Neoptera</taxon>
        <taxon>Endopterygota</taxon>
        <taxon>Diptera</taxon>
        <taxon>Brachycera</taxon>
        <taxon>Stratiomyomorpha</taxon>
        <taxon>Stratiomyidae</taxon>
        <taxon>Hermetiinae</taxon>
        <taxon>Hermetia</taxon>
    </lineage>
</organism>
<dbReference type="AlphaFoldDB" id="A0A7R8UMM0"/>
<dbReference type="Proteomes" id="UP000594454">
    <property type="component" value="Chromosome 2"/>
</dbReference>
<name>A0A7R8UMM0_HERIL</name>
<dbReference type="GO" id="GO:0016702">
    <property type="term" value="F:oxidoreductase activity, acting on single donors with incorporation of molecular oxygen, incorporation of two atoms of oxygen"/>
    <property type="evidence" value="ECO:0007669"/>
    <property type="project" value="InterPro"/>
</dbReference>
<sequence>MSQLFARVVRQAIATFDRKNVASFNKNFSVLKQLVDQLTPCDINLNMDLTTDEAFSRVGKAPVTYVNLMEDEEFEFSVFILRSGFTMPLHDHPVMHGILKVMSGSAMIESFTKEEATGSAGQQLLYDPDAVRIEVVQDEPRLCTNNDESVVLTPTKRNYHEITAVGGVAAFFDILSPPYDSNIPFYGRRKCSYYRVIPRNGESGKRTLERIPPPRDFYCDRGNYEPPDFLRA</sequence>
<evidence type="ECO:0000256" key="1">
    <source>
        <dbReference type="ARBA" id="ARBA00022723"/>
    </source>
</evidence>
<dbReference type="EMBL" id="LR899010">
    <property type="protein sequence ID" value="CAD7083606.1"/>
    <property type="molecule type" value="Genomic_DNA"/>
</dbReference>
<dbReference type="SUPFAM" id="SSF51182">
    <property type="entry name" value="RmlC-like cupins"/>
    <property type="match status" value="1"/>
</dbReference>